<keyword evidence="1" id="KW-0040">ANK repeat</keyword>
<name>A0A5N6RT24_9ROSI</name>
<gene>
    <name evidence="2" type="ORF">FH972_019325</name>
</gene>
<dbReference type="SMART" id="SM00248">
    <property type="entry name" value="ANK"/>
    <property type="match status" value="4"/>
</dbReference>
<dbReference type="Gene3D" id="1.25.40.20">
    <property type="entry name" value="Ankyrin repeat-containing domain"/>
    <property type="match status" value="1"/>
</dbReference>
<dbReference type="Pfam" id="PF12796">
    <property type="entry name" value="Ank_2"/>
    <property type="match status" value="1"/>
</dbReference>
<dbReference type="PROSITE" id="PS50297">
    <property type="entry name" value="ANK_REP_REGION"/>
    <property type="match status" value="2"/>
</dbReference>
<evidence type="ECO:0000313" key="2">
    <source>
        <dbReference type="EMBL" id="KAE8124440.1"/>
    </source>
</evidence>
<protein>
    <submittedName>
        <fullName evidence="2">Uncharacterized protein</fullName>
    </submittedName>
</protein>
<dbReference type="PANTHER" id="PTHR24128">
    <property type="entry name" value="HOMEOBOX PROTEIN WARIAI"/>
    <property type="match status" value="1"/>
</dbReference>
<dbReference type="PANTHER" id="PTHR24128:SF24">
    <property type="entry name" value="ANKYRIN REPEAT PROTEIN"/>
    <property type="match status" value="1"/>
</dbReference>
<accession>A0A5N6RT24</accession>
<dbReference type="OrthoDB" id="194358at2759"/>
<organism evidence="2 3">
    <name type="scientific">Carpinus fangiana</name>
    <dbReference type="NCBI Taxonomy" id="176857"/>
    <lineage>
        <taxon>Eukaryota</taxon>
        <taxon>Viridiplantae</taxon>
        <taxon>Streptophyta</taxon>
        <taxon>Embryophyta</taxon>
        <taxon>Tracheophyta</taxon>
        <taxon>Spermatophyta</taxon>
        <taxon>Magnoliopsida</taxon>
        <taxon>eudicotyledons</taxon>
        <taxon>Gunneridae</taxon>
        <taxon>Pentapetalae</taxon>
        <taxon>rosids</taxon>
        <taxon>fabids</taxon>
        <taxon>Fagales</taxon>
        <taxon>Betulaceae</taxon>
        <taxon>Carpinus</taxon>
    </lineage>
</organism>
<evidence type="ECO:0000313" key="3">
    <source>
        <dbReference type="Proteomes" id="UP000327013"/>
    </source>
</evidence>
<dbReference type="EMBL" id="CM017328">
    <property type="protein sequence ID" value="KAE8124440.1"/>
    <property type="molecule type" value="Genomic_DNA"/>
</dbReference>
<dbReference type="InterPro" id="IPR036770">
    <property type="entry name" value="Ankyrin_rpt-contain_sf"/>
</dbReference>
<dbReference type="InterPro" id="IPR002110">
    <property type="entry name" value="Ankyrin_rpt"/>
</dbReference>
<dbReference type="Pfam" id="PF00023">
    <property type="entry name" value="Ank"/>
    <property type="match status" value="1"/>
</dbReference>
<dbReference type="AlphaFoldDB" id="A0A5N6RT24"/>
<sequence length="347" mass="39880">MDDILRSAALQGDIDTLYDCIKNDPLVLDRFDNISFVPTPLHIAAFAGQIQFAMEIMRLKPSFARKLDENGFTPMHIAMQRNQVLLVNQLLSVDKDLVRVQRREGMTPLHYAAEKGDLYFLDKFFKVCPESLEDVTNRGENVIHIALKNDMVQAFKDMLRMVQGAWFKDASLMEKKLLYWQDVEDNTLLHVAVSKNQTEVVSLLLDRGLVDLDALNLQHETVFDIAERQAQAQIKNLLRRRGRKCLMARPIQMIEKWYVGIRRRQEMMTDERLNALLVVSALLLTVTFQALSPPGANQCNCTTPNDRRHPGAPIIREKRVRSYKLDRVSYSSENDILIRQVPMGKGE</sequence>
<feature type="repeat" description="ANK" evidence="1">
    <location>
        <begin position="184"/>
        <end position="208"/>
    </location>
</feature>
<proteinExistence type="predicted"/>
<feature type="repeat" description="ANK" evidence="1">
    <location>
        <begin position="70"/>
        <end position="102"/>
    </location>
</feature>
<evidence type="ECO:0000256" key="1">
    <source>
        <dbReference type="PROSITE-ProRule" id="PRU00023"/>
    </source>
</evidence>
<keyword evidence="3" id="KW-1185">Reference proteome</keyword>
<dbReference type="Proteomes" id="UP000327013">
    <property type="component" value="Chromosome 8"/>
</dbReference>
<dbReference type="PROSITE" id="PS50088">
    <property type="entry name" value="ANK_REPEAT"/>
    <property type="match status" value="2"/>
</dbReference>
<reference evidence="2 3" key="1">
    <citation type="submission" date="2019-06" db="EMBL/GenBank/DDBJ databases">
        <title>A chromosomal-level reference genome of Carpinus fangiana (Coryloideae, Betulaceae).</title>
        <authorList>
            <person name="Yang X."/>
            <person name="Wang Z."/>
            <person name="Zhang L."/>
            <person name="Hao G."/>
            <person name="Liu J."/>
            <person name="Yang Y."/>
        </authorList>
    </citation>
    <scope>NUCLEOTIDE SEQUENCE [LARGE SCALE GENOMIC DNA]</scope>
    <source>
        <strain evidence="2">Cfa_2016G</strain>
        <tissue evidence="2">Leaf</tissue>
    </source>
</reference>
<dbReference type="SUPFAM" id="SSF48403">
    <property type="entry name" value="Ankyrin repeat"/>
    <property type="match status" value="1"/>
</dbReference>